<organism evidence="1 2">
    <name type="scientific">Salinisphaera shabanensis E1L3A</name>
    <dbReference type="NCBI Taxonomy" id="1033802"/>
    <lineage>
        <taxon>Bacteria</taxon>
        <taxon>Pseudomonadati</taxon>
        <taxon>Pseudomonadota</taxon>
        <taxon>Gammaproteobacteria</taxon>
        <taxon>Salinisphaerales</taxon>
        <taxon>Salinisphaeraceae</taxon>
        <taxon>Salinisphaera</taxon>
    </lineage>
</organism>
<gene>
    <name evidence="1" type="ORF">SSPSH_000864</name>
</gene>
<dbReference type="AlphaFoldDB" id="U2EQE6"/>
<accession>U2EQE6</accession>
<dbReference type="EMBL" id="AFNV02000005">
    <property type="protein sequence ID" value="ERJ20000.1"/>
    <property type="molecule type" value="Genomic_DNA"/>
</dbReference>
<dbReference type="Proteomes" id="UP000006242">
    <property type="component" value="Unassembled WGS sequence"/>
</dbReference>
<reference evidence="1 2" key="2">
    <citation type="journal article" date="2013" name="PLoS ONE">
        <title>INDIGO - INtegrated Data Warehouse of MIcrobial GenOmes with Examples from the Red Sea Extremophiles.</title>
        <authorList>
            <person name="Alam I."/>
            <person name="Antunes A."/>
            <person name="Kamau A.A."/>
            <person name="Ba Alawi W."/>
            <person name="Kalkatawi M."/>
            <person name="Stingl U."/>
            <person name="Bajic V.B."/>
        </authorList>
    </citation>
    <scope>NUCLEOTIDE SEQUENCE [LARGE SCALE GENOMIC DNA]</scope>
    <source>
        <strain evidence="1 2">E1L3A</strain>
    </source>
</reference>
<dbReference type="STRING" id="1033802.SSPSH_000864"/>
<proteinExistence type="predicted"/>
<evidence type="ECO:0000313" key="2">
    <source>
        <dbReference type="Proteomes" id="UP000006242"/>
    </source>
</evidence>
<comment type="caution">
    <text evidence="1">The sequence shown here is derived from an EMBL/GenBank/DDBJ whole genome shotgun (WGS) entry which is preliminary data.</text>
</comment>
<sequence>MPAYTLSRGLYQNTRFAYAPARQASSLCASLTSTSPLRDMRGLRSVRSTLLRRWILPFCNAADPAFRSVNA</sequence>
<keyword evidence="2" id="KW-1185">Reference proteome</keyword>
<evidence type="ECO:0000313" key="1">
    <source>
        <dbReference type="EMBL" id="ERJ20000.1"/>
    </source>
</evidence>
<name>U2EQE6_9GAMM</name>
<reference evidence="1 2" key="1">
    <citation type="journal article" date="2011" name="J. Bacteriol.">
        <title>Genome sequence of Salinisphaera shabanensis, a gammaproteobacterium from the harsh, variable environment of the brine-seawater interface of the Shaban Deep in the Red Sea.</title>
        <authorList>
            <person name="Antunes A."/>
            <person name="Alam I."/>
            <person name="Bajic V.B."/>
            <person name="Stingl U."/>
        </authorList>
    </citation>
    <scope>NUCLEOTIDE SEQUENCE [LARGE SCALE GENOMIC DNA]</scope>
    <source>
        <strain evidence="1 2">E1L3A</strain>
    </source>
</reference>
<protein>
    <submittedName>
        <fullName evidence="1">Uncharacterized protein</fullName>
    </submittedName>
</protein>